<name>A0A1A9BGB6_9ACTN</name>
<dbReference type="GO" id="GO:0003700">
    <property type="term" value="F:DNA-binding transcription factor activity"/>
    <property type="evidence" value="ECO:0007669"/>
    <property type="project" value="InterPro"/>
</dbReference>
<dbReference type="PRINTS" id="PR00032">
    <property type="entry name" value="HTHARAC"/>
</dbReference>
<evidence type="ECO:0000313" key="5">
    <source>
        <dbReference type="EMBL" id="SBT68121.1"/>
    </source>
</evidence>
<protein>
    <submittedName>
        <fullName evidence="5">Transcriptional regulator, AraC family</fullName>
    </submittedName>
</protein>
<proteinExistence type="predicted"/>
<organism evidence="5 6">
    <name type="scientific">Micromonospora sediminicola</name>
    <dbReference type="NCBI Taxonomy" id="946078"/>
    <lineage>
        <taxon>Bacteria</taxon>
        <taxon>Bacillati</taxon>
        <taxon>Actinomycetota</taxon>
        <taxon>Actinomycetes</taxon>
        <taxon>Micromonosporales</taxon>
        <taxon>Micromonosporaceae</taxon>
        <taxon>Micromonospora</taxon>
    </lineage>
</organism>
<dbReference type="InterPro" id="IPR009057">
    <property type="entry name" value="Homeodomain-like_sf"/>
</dbReference>
<dbReference type="Pfam" id="PF12833">
    <property type="entry name" value="HTH_18"/>
    <property type="match status" value="1"/>
</dbReference>
<feature type="domain" description="HTH araC/xylS-type" evidence="4">
    <location>
        <begin position="8"/>
        <end position="107"/>
    </location>
</feature>
<dbReference type="InterPro" id="IPR050204">
    <property type="entry name" value="AraC_XylS_family_regulators"/>
</dbReference>
<dbReference type="SUPFAM" id="SSF46689">
    <property type="entry name" value="Homeodomain-like"/>
    <property type="match status" value="1"/>
</dbReference>
<dbReference type="OrthoDB" id="161473at2"/>
<dbReference type="InterPro" id="IPR018060">
    <property type="entry name" value="HTH_AraC"/>
</dbReference>
<keyword evidence="6" id="KW-1185">Reference proteome</keyword>
<dbReference type="Gene3D" id="1.10.10.60">
    <property type="entry name" value="Homeodomain-like"/>
    <property type="match status" value="2"/>
</dbReference>
<evidence type="ECO:0000259" key="4">
    <source>
        <dbReference type="PROSITE" id="PS01124"/>
    </source>
</evidence>
<reference evidence="6" key="1">
    <citation type="submission" date="2016-06" db="EMBL/GenBank/DDBJ databases">
        <authorList>
            <person name="Varghese N."/>
            <person name="Submissions Spin"/>
        </authorList>
    </citation>
    <scope>NUCLEOTIDE SEQUENCE [LARGE SCALE GENOMIC DNA]</scope>
    <source>
        <strain evidence="6">DSM 45794</strain>
    </source>
</reference>
<evidence type="ECO:0000256" key="3">
    <source>
        <dbReference type="ARBA" id="ARBA00023163"/>
    </source>
</evidence>
<evidence type="ECO:0000256" key="1">
    <source>
        <dbReference type="ARBA" id="ARBA00023015"/>
    </source>
</evidence>
<dbReference type="PROSITE" id="PS01124">
    <property type="entry name" value="HTH_ARAC_FAMILY_2"/>
    <property type="match status" value="1"/>
</dbReference>
<dbReference type="AlphaFoldDB" id="A0A1A9BGB6"/>
<dbReference type="GO" id="GO:0043565">
    <property type="term" value="F:sequence-specific DNA binding"/>
    <property type="evidence" value="ECO:0007669"/>
    <property type="project" value="InterPro"/>
</dbReference>
<dbReference type="Proteomes" id="UP000199558">
    <property type="component" value="Unassembled WGS sequence"/>
</dbReference>
<keyword evidence="3" id="KW-0804">Transcription</keyword>
<gene>
    <name evidence="5" type="ORF">GA0070622_5213</name>
</gene>
<sequence>MNRNDGLTGLLDVLQAALDDPAASPGGLAARAHLSRFHFDRLVAAATGEPPGALRRRLLLERAAHRLTTSGRTVLDIAVEAGYGSHEAFTRAFQRSYGLAPTAVRRRPPLTFRELELPCPSGVHFQPPGGLRLPAARQETPMNVFQHLVDHHVETLGAIIDRAGRLDDRVLDRPVTVSVETIDEQPTLRSLINAMVTQEEHWLSALRGGEWPDESDTSVSGLAARHAVAGRDWRDFVARTLAAGTLADTFVDTTCTPPTTHTLGGTIGHVITFAAVRRTLAIGALHSAGVTELGAGDPRPYLDRAALAPTD</sequence>
<dbReference type="InterPro" id="IPR020449">
    <property type="entry name" value="Tscrpt_reg_AraC-type_HTH"/>
</dbReference>
<dbReference type="SMART" id="SM00342">
    <property type="entry name" value="HTH_ARAC"/>
    <property type="match status" value="1"/>
</dbReference>
<dbReference type="PANTHER" id="PTHR46796">
    <property type="entry name" value="HTH-TYPE TRANSCRIPTIONAL ACTIVATOR RHAS-RELATED"/>
    <property type="match status" value="1"/>
</dbReference>
<keyword evidence="2" id="KW-0238">DNA-binding</keyword>
<accession>A0A1A9BGB6</accession>
<evidence type="ECO:0000256" key="2">
    <source>
        <dbReference type="ARBA" id="ARBA00023125"/>
    </source>
</evidence>
<dbReference type="RefSeq" id="WP_091579918.1">
    <property type="nucleotide sequence ID" value="NZ_FLRH01000004.1"/>
</dbReference>
<evidence type="ECO:0000313" key="6">
    <source>
        <dbReference type="Proteomes" id="UP000199558"/>
    </source>
</evidence>
<dbReference type="EMBL" id="FLRH01000004">
    <property type="protein sequence ID" value="SBT68121.1"/>
    <property type="molecule type" value="Genomic_DNA"/>
</dbReference>
<dbReference type="STRING" id="946078.GA0070622_5213"/>
<keyword evidence="1" id="KW-0805">Transcription regulation</keyword>